<dbReference type="EMBL" id="CP003944">
    <property type="protein sequence ID" value="AFZ51757.1"/>
    <property type="molecule type" value="Genomic_DNA"/>
</dbReference>
<keyword evidence="3 6" id="KW-0378">Hydrolase</keyword>
<dbReference type="PATRIC" id="fig|13035.3.peg.3667"/>
<keyword evidence="2" id="KW-0479">Metal-binding</keyword>
<keyword evidence="5 6" id="KW-0482">Metalloprotease</keyword>
<dbReference type="InterPro" id="IPR051156">
    <property type="entry name" value="Mito/Outer_Membr_Metalloprot"/>
</dbReference>
<feature type="compositionally biased region" description="Polar residues" evidence="7">
    <location>
        <begin position="255"/>
        <end position="278"/>
    </location>
</feature>
<comment type="cofactor">
    <cofactor evidence="6">
        <name>Zn(2+)</name>
        <dbReference type="ChEBI" id="CHEBI:29105"/>
    </cofactor>
    <text evidence="6">Binds 1 zinc ion per subunit.</text>
</comment>
<evidence type="ECO:0000256" key="3">
    <source>
        <dbReference type="ARBA" id="ARBA00022801"/>
    </source>
</evidence>
<evidence type="ECO:0000313" key="10">
    <source>
        <dbReference type="Proteomes" id="UP000010482"/>
    </source>
</evidence>
<accession>K9YZ45</accession>
<keyword evidence="1 6" id="KW-0645">Protease</keyword>
<keyword evidence="10" id="KW-1185">Reference proteome</keyword>
<dbReference type="Proteomes" id="UP000010482">
    <property type="component" value="Chromosome"/>
</dbReference>
<dbReference type="PANTHER" id="PTHR22726">
    <property type="entry name" value="METALLOENDOPEPTIDASE OMA1"/>
    <property type="match status" value="1"/>
</dbReference>
<dbReference type="OrthoDB" id="9810445at2"/>
<evidence type="ECO:0000259" key="8">
    <source>
        <dbReference type="Pfam" id="PF01435"/>
    </source>
</evidence>
<evidence type="ECO:0000256" key="4">
    <source>
        <dbReference type="ARBA" id="ARBA00022833"/>
    </source>
</evidence>
<dbReference type="PANTHER" id="PTHR22726:SF1">
    <property type="entry name" value="METALLOENDOPEPTIDASE OMA1, MITOCHONDRIAL"/>
    <property type="match status" value="1"/>
</dbReference>
<dbReference type="STRING" id="13035.Dacsa_3238"/>
<gene>
    <name evidence="9" type="ORF">Dacsa_3238</name>
</gene>
<organism evidence="9 10">
    <name type="scientific">Dactylococcopsis salina (strain PCC 8305)</name>
    <name type="common">Myxobactron salinum</name>
    <dbReference type="NCBI Taxonomy" id="13035"/>
    <lineage>
        <taxon>Bacteria</taxon>
        <taxon>Bacillati</taxon>
        <taxon>Cyanobacteriota</taxon>
        <taxon>Cyanophyceae</taxon>
        <taxon>Nodosilineales</taxon>
        <taxon>Cymatolegaceae</taxon>
        <taxon>Dactylococcopsis</taxon>
    </lineage>
</organism>
<comment type="similarity">
    <text evidence="6">Belongs to the peptidase M48 family.</text>
</comment>
<keyword evidence="4 6" id="KW-0862">Zinc</keyword>
<dbReference type="AlphaFoldDB" id="K9YZ45"/>
<evidence type="ECO:0000256" key="1">
    <source>
        <dbReference type="ARBA" id="ARBA00022670"/>
    </source>
</evidence>
<dbReference type="GO" id="GO:0051603">
    <property type="term" value="P:proteolysis involved in protein catabolic process"/>
    <property type="evidence" value="ECO:0007669"/>
    <property type="project" value="TreeGrafter"/>
</dbReference>
<protein>
    <submittedName>
        <fullName evidence="9">Peptidase family M48</fullName>
    </submittedName>
</protein>
<reference evidence="9" key="1">
    <citation type="submission" date="2012-04" db="EMBL/GenBank/DDBJ databases">
        <title>Finished genome of Dactylococcopsis salina PCC 8305.</title>
        <authorList>
            <consortium name="US DOE Joint Genome Institute"/>
            <person name="Gugger M."/>
            <person name="Coursin T."/>
            <person name="Rippka R."/>
            <person name="Tandeau De Marsac N."/>
            <person name="Huntemann M."/>
            <person name="Wei C.-L."/>
            <person name="Han J."/>
            <person name="Detter J.C."/>
            <person name="Han C."/>
            <person name="Tapia R."/>
            <person name="Daligault H."/>
            <person name="Chen A."/>
            <person name="Krypides N."/>
            <person name="Mavromatis K."/>
            <person name="Markowitz V."/>
            <person name="Szeto E."/>
            <person name="Ivanova N."/>
            <person name="Ovchinnikova G."/>
            <person name="Pagani I."/>
            <person name="Pati A."/>
            <person name="Goodwin L."/>
            <person name="Peters L."/>
            <person name="Pitluck S."/>
            <person name="Woyke T."/>
            <person name="Kerfeld C."/>
        </authorList>
    </citation>
    <scope>NUCLEOTIDE SEQUENCE [LARGE SCALE GENOMIC DNA]</scope>
    <source>
        <strain evidence="9">PCC 8305</strain>
    </source>
</reference>
<dbReference type="GO" id="GO:0004222">
    <property type="term" value="F:metalloendopeptidase activity"/>
    <property type="evidence" value="ECO:0007669"/>
    <property type="project" value="InterPro"/>
</dbReference>
<proteinExistence type="inferred from homology"/>
<dbReference type="KEGG" id="dsl:Dacsa_3238"/>
<dbReference type="CDD" id="cd07333">
    <property type="entry name" value="M48C_bepA_like"/>
    <property type="match status" value="1"/>
</dbReference>
<dbReference type="HOGENOM" id="CLU_029002_5_2_3"/>
<evidence type="ECO:0000313" key="9">
    <source>
        <dbReference type="EMBL" id="AFZ51757.1"/>
    </source>
</evidence>
<dbReference type="Gene3D" id="3.30.2010.10">
    <property type="entry name" value="Metalloproteases ('zincins'), catalytic domain"/>
    <property type="match status" value="1"/>
</dbReference>
<dbReference type="Pfam" id="PF01435">
    <property type="entry name" value="Peptidase_M48"/>
    <property type="match status" value="1"/>
</dbReference>
<evidence type="ECO:0000256" key="7">
    <source>
        <dbReference type="SAM" id="MobiDB-lite"/>
    </source>
</evidence>
<dbReference type="GO" id="GO:0016020">
    <property type="term" value="C:membrane"/>
    <property type="evidence" value="ECO:0007669"/>
    <property type="project" value="TreeGrafter"/>
</dbReference>
<evidence type="ECO:0000256" key="5">
    <source>
        <dbReference type="ARBA" id="ARBA00023049"/>
    </source>
</evidence>
<name>K9YZ45_DACS8</name>
<feature type="region of interest" description="Disordered" evidence="7">
    <location>
        <begin position="252"/>
        <end position="278"/>
    </location>
</feature>
<dbReference type="eggNOG" id="COG4783">
    <property type="taxonomic scope" value="Bacteria"/>
</dbReference>
<dbReference type="InterPro" id="IPR001915">
    <property type="entry name" value="Peptidase_M48"/>
</dbReference>
<feature type="domain" description="Peptidase M48" evidence="8">
    <location>
        <begin position="83"/>
        <end position="254"/>
    </location>
</feature>
<dbReference type="GO" id="GO:0046872">
    <property type="term" value="F:metal ion binding"/>
    <property type="evidence" value="ECO:0007669"/>
    <property type="project" value="UniProtKB-KW"/>
</dbReference>
<dbReference type="RefSeq" id="WP_015230734.1">
    <property type="nucleotide sequence ID" value="NC_019780.1"/>
</dbReference>
<evidence type="ECO:0000256" key="2">
    <source>
        <dbReference type="ARBA" id="ARBA00022723"/>
    </source>
</evidence>
<evidence type="ECO:0000256" key="6">
    <source>
        <dbReference type="RuleBase" id="RU003983"/>
    </source>
</evidence>
<sequence length="278" mass="30736">MLSTFFSYLWKQWRYGVISLLVVLSLILATPQPAQSFSFLDLLFQGVQVFQLSNLSDSEEVQLGKQINEQLVNGQVRLSQNQQLNRYVDRIGQRIVPQTDRPNLPYTFQVVEDDSINAFATMGGFVYIHTGLMAAAENEAELASVVAHEIGHITARHAVQQMRQRAIAQGLLSATGLDESNAVQIGVELAVSRPNSREDEFEADQKGLDSLTKSGYAPIGMISFMEKLQQQGGSPPTFLSTHPAVSDRIEALKAQATNPTQGDGLNPQLYQQRTQSLK</sequence>